<comment type="caution">
    <text evidence="1">The sequence shown here is derived from an EMBL/GenBank/DDBJ whole genome shotgun (WGS) entry which is preliminary data.</text>
</comment>
<name>A0A811UUS0_CERCA</name>
<keyword evidence="2" id="KW-1185">Reference proteome</keyword>
<protein>
    <submittedName>
        <fullName evidence="1">(Mediterranean fruit fly) hypothetical protein</fullName>
    </submittedName>
</protein>
<gene>
    <name evidence="1" type="ORF">CCAP1982_LOCUS11398</name>
</gene>
<feature type="non-terminal residue" evidence="1">
    <location>
        <position position="1"/>
    </location>
</feature>
<dbReference type="EMBL" id="CAJHJT010000034">
    <property type="protein sequence ID" value="CAD7002932.1"/>
    <property type="molecule type" value="Genomic_DNA"/>
</dbReference>
<dbReference type="AlphaFoldDB" id="A0A811UUS0"/>
<dbReference type="Proteomes" id="UP000606786">
    <property type="component" value="Unassembled WGS sequence"/>
</dbReference>
<evidence type="ECO:0000313" key="2">
    <source>
        <dbReference type="Proteomes" id="UP000606786"/>
    </source>
</evidence>
<proteinExistence type="predicted"/>
<evidence type="ECO:0000313" key="1">
    <source>
        <dbReference type="EMBL" id="CAD7002932.1"/>
    </source>
</evidence>
<organism evidence="1 2">
    <name type="scientific">Ceratitis capitata</name>
    <name type="common">Mediterranean fruit fly</name>
    <name type="synonym">Tephritis capitata</name>
    <dbReference type="NCBI Taxonomy" id="7213"/>
    <lineage>
        <taxon>Eukaryota</taxon>
        <taxon>Metazoa</taxon>
        <taxon>Ecdysozoa</taxon>
        <taxon>Arthropoda</taxon>
        <taxon>Hexapoda</taxon>
        <taxon>Insecta</taxon>
        <taxon>Pterygota</taxon>
        <taxon>Neoptera</taxon>
        <taxon>Endopterygota</taxon>
        <taxon>Diptera</taxon>
        <taxon>Brachycera</taxon>
        <taxon>Muscomorpha</taxon>
        <taxon>Tephritoidea</taxon>
        <taxon>Tephritidae</taxon>
        <taxon>Ceratitis</taxon>
        <taxon>Ceratitis</taxon>
    </lineage>
</organism>
<accession>A0A811UUS0</accession>
<reference evidence="1" key="1">
    <citation type="submission" date="2020-11" db="EMBL/GenBank/DDBJ databases">
        <authorList>
            <person name="Whitehead M."/>
        </authorList>
    </citation>
    <scope>NUCLEOTIDE SEQUENCE</scope>
    <source>
        <strain evidence="1">EGII</strain>
    </source>
</reference>
<sequence>TIYKWLCFCNLNFIVANFARMFLHRFSLPLTENRQNTPALQADDKSTKSFERQVLTRSMSQGGAEKAAS</sequence>